<comment type="caution">
    <text evidence="12">The sequence shown here is derived from an EMBL/GenBank/DDBJ whole genome shotgun (WGS) entry which is preliminary data.</text>
</comment>
<feature type="domain" description="CSC1/OSCA1-like N-terminal transmembrane" evidence="10">
    <location>
        <begin position="122"/>
        <end position="223"/>
    </location>
</feature>
<keyword evidence="4 8" id="KW-0812">Transmembrane</keyword>
<feature type="transmembrane region" description="Helical" evidence="8">
    <location>
        <begin position="166"/>
        <end position="187"/>
    </location>
</feature>
<gene>
    <name evidence="12" type="ORF">B4U79_02323</name>
</gene>
<comment type="similarity">
    <text evidence="2">Belongs to the CSC1 (TC 1.A.17) family.</text>
</comment>
<dbReference type="InterPro" id="IPR027815">
    <property type="entry name" value="CSC1/OSCA1-like_cyt"/>
</dbReference>
<dbReference type="STRING" id="1965070.A0A443RML2"/>
<keyword evidence="3" id="KW-0813">Transport</keyword>
<dbReference type="AlphaFoldDB" id="A0A443RML2"/>
<accession>A0A443RML2</accession>
<evidence type="ECO:0000256" key="6">
    <source>
        <dbReference type="ARBA" id="ARBA00023136"/>
    </source>
</evidence>
<feature type="transmembrane region" description="Helical" evidence="8">
    <location>
        <begin position="735"/>
        <end position="755"/>
    </location>
</feature>
<sequence>VFHRTQTIAQIIFVLYSVTCSWLHFIYGDRDDEVKQICNSTQNEHHVHDLKQQNPLLPPSLLNGSPSLINLAAIDTHTQSADAVSNVDEIAVVEETENVVNQNYEHIAGDNESEDRSEFERKRNNFQRSISRQFGYRILDTLLIKDNDILLKKGSDAVQYLIFQRYIIYFLLFLTIVCLFIILPVNLTGNVEKENKYFARTTISNLDVDSSLLWIHVIISMLLLPLGLILMCHFSKTIKAEDEQIARRTLYIRRIPKVKRSKEAILDYFQNHFPEALIEGIQFVYDTRKLNSCYLEYDSVVNAKYYCEEYWNEYRKRCEVRPYFLGHFGAFVCCNCDLVDGLTYYSNKEQELERDLEKEFRHVISHPTGSVFITFQTEKMAQKVYKMLRENREKACSFFPCCNFCFRIGLWFMRLFNPQNEDEYKASRWTVSYAPYPDDINWDDSAVDYKMIWLRRILIHLLLFVLFFFFSTPSIILSVLSYVKIKDTIYTGVSHVSPLLSEYVGPLILVIASIILPTFVTLACQYLPYKTLSELNHSIMWKVFLFLVMMVVILPSLGLTSARALIENLTKSSQGFRWECLFPVDNGAFFVNYVLQSTLLGNVMELLRFPELFLYFFYLIFSARTQAEYESARKLVIFDFAFGVRYPRYLFIVTMVVTYSLSCPLIVPCGLLYMIIKHLVDRYNIYYVYFPSKISGRIHSTAIMFFHIAILMMQFQMFAFSFLRNRNSDVTSFSMITLLIATLVFAGHCFFHFFWNINHLTYMATSRRPPKKTQKKDFCACAYLPRVVCELNINGIVPPDSQVSTKNYGTVAAPPAMPSNNSSQRLDIATLTS</sequence>
<feature type="domain" description="CSC1/OSCA1-like cytosolic" evidence="11">
    <location>
        <begin position="248"/>
        <end position="443"/>
    </location>
</feature>
<dbReference type="Proteomes" id="UP000285301">
    <property type="component" value="Unassembled WGS sequence"/>
</dbReference>
<feature type="transmembrane region" description="Helical" evidence="8">
    <location>
        <begin position="6"/>
        <end position="27"/>
    </location>
</feature>
<evidence type="ECO:0000256" key="2">
    <source>
        <dbReference type="ARBA" id="ARBA00007779"/>
    </source>
</evidence>
<dbReference type="Pfam" id="PF02714">
    <property type="entry name" value="RSN1_7TM"/>
    <property type="match status" value="1"/>
</dbReference>
<evidence type="ECO:0008006" key="14">
    <source>
        <dbReference type="Google" id="ProtNLM"/>
    </source>
</evidence>
<comment type="subcellular location">
    <subcellularLocation>
        <location evidence="1">Membrane</location>
        <topology evidence="1">Multi-pass membrane protein</topology>
    </subcellularLocation>
</comment>
<feature type="transmembrane region" description="Helical" evidence="8">
    <location>
        <begin position="457"/>
        <end position="483"/>
    </location>
</feature>
<evidence type="ECO:0000256" key="3">
    <source>
        <dbReference type="ARBA" id="ARBA00022448"/>
    </source>
</evidence>
<keyword evidence="6 8" id="KW-0472">Membrane</keyword>
<dbReference type="PANTHER" id="PTHR13018">
    <property type="entry name" value="PROBABLE MEMBRANE PROTEIN DUF221-RELATED"/>
    <property type="match status" value="1"/>
</dbReference>
<evidence type="ECO:0000256" key="4">
    <source>
        <dbReference type="ARBA" id="ARBA00022692"/>
    </source>
</evidence>
<feature type="compositionally biased region" description="Polar residues" evidence="7">
    <location>
        <begin position="818"/>
        <end position="833"/>
    </location>
</feature>
<organism evidence="12 13">
    <name type="scientific">Dinothrombium tinctorium</name>
    <dbReference type="NCBI Taxonomy" id="1965070"/>
    <lineage>
        <taxon>Eukaryota</taxon>
        <taxon>Metazoa</taxon>
        <taxon>Ecdysozoa</taxon>
        <taxon>Arthropoda</taxon>
        <taxon>Chelicerata</taxon>
        <taxon>Arachnida</taxon>
        <taxon>Acari</taxon>
        <taxon>Acariformes</taxon>
        <taxon>Trombidiformes</taxon>
        <taxon>Prostigmata</taxon>
        <taxon>Anystina</taxon>
        <taxon>Parasitengona</taxon>
        <taxon>Trombidioidea</taxon>
        <taxon>Trombidiidae</taxon>
        <taxon>Dinothrombium</taxon>
    </lineage>
</organism>
<dbReference type="EMBL" id="NCKU01000222">
    <property type="protein sequence ID" value="RWS16487.1"/>
    <property type="molecule type" value="Genomic_DNA"/>
</dbReference>
<evidence type="ECO:0000259" key="11">
    <source>
        <dbReference type="Pfam" id="PF14703"/>
    </source>
</evidence>
<proteinExistence type="inferred from homology"/>
<feature type="transmembrane region" description="Helical" evidence="8">
    <location>
        <begin position="503"/>
        <end position="527"/>
    </location>
</feature>
<evidence type="ECO:0000256" key="7">
    <source>
        <dbReference type="SAM" id="MobiDB-lite"/>
    </source>
</evidence>
<protein>
    <recommendedName>
        <fullName evidence="14">CSC1-like protein 2</fullName>
    </recommendedName>
</protein>
<dbReference type="InterPro" id="IPR045122">
    <property type="entry name" value="Csc1-like"/>
</dbReference>
<reference evidence="12 13" key="1">
    <citation type="journal article" date="2018" name="Gigascience">
        <title>Genomes of trombidid mites reveal novel predicted allergens and laterally-transferred genes associated with secondary metabolism.</title>
        <authorList>
            <person name="Dong X."/>
            <person name="Chaisiri K."/>
            <person name="Xia D."/>
            <person name="Armstrong S.D."/>
            <person name="Fang Y."/>
            <person name="Donnelly M.J."/>
            <person name="Kadowaki T."/>
            <person name="McGarry J.W."/>
            <person name="Darby A.C."/>
            <person name="Makepeace B.L."/>
        </authorList>
    </citation>
    <scope>NUCLEOTIDE SEQUENCE [LARGE SCALE GENOMIC DNA]</scope>
    <source>
        <strain evidence="12">UoL-WK</strain>
    </source>
</reference>
<evidence type="ECO:0000256" key="5">
    <source>
        <dbReference type="ARBA" id="ARBA00022989"/>
    </source>
</evidence>
<keyword evidence="13" id="KW-1185">Reference proteome</keyword>
<feature type="domain" description="CSC1/OSCA1-like 7TM region" evidence="9">
    <location>
        <begin position="455"/>
        <end position="719"/>
    </location>
</feature>
<name>A0A443RML2_9ACAR</name>
<dbReference type="InterPro" id="IPR003864">
    <property type="entry name" value="CSC1/OSCA1-like_7TM"/>
</dbReference>
<dbReference type="PANTHER" id="PTHR13018:SF5">
    <property type="entry name" value="RE44586P"/>
    <property type="match status" value="1"/>
</dbReference>
<feature type="transmembrane region" description="Helical" evidence="8">
    <location>
        <begin position="213"/>
        <end position="234"/>
    </location>
</feature>
<dbReference type="Pfam" id="PF14703">
    <property type="entry name" value="PHM7_cyt"/>
    <property type="match status" value="1"/>
</dbReference>
<evidence type="ECO:0000259" key="10">
    <source>
        <dbReference type="Pfam" id="PF13967"/>
    </source>
</evidence>
<feature type="region of interest" description="Disordered" evidence="7">
    <location>
        <begin position="811"/>
        <end position="833"/>
    </location>
</feature>
<dbReference type="OrthoDB" id="6437480at2759"/>
<feature type="non-terminal residue" evidence="12">
    <location>
        <position position="1"/>
    </location>
</feature>
<dbReference type="InterPro" id="IPR032880">
    <property type="entry name" value="CSC1/OSCA1-like_N"/>
</dbReference>
<feature type="transmembrane region" description="Helical" evidence="8">
    <location>
        <begin position="539"/>
        <end position="559"/>
    </location>
</feature>
<feature type="transmembrane region" description="Helical" evidence="8">
    <location>
        <begin position="649"/>
        <end position="676"/>
    </location>
</feature>
<feature type="transmembrane region" description="Helical" evidence="8">
    <location>
        <begin position="696"/>
        <end position="723"/>
    </location>
</feature>
<dbReference type="GO" id="GO:0005227">
    <property type="term" value="F:calcium-activated cation channel activity"/>
    <property type="evidence" value="ECO:0007669"/>
    <property type="project" value="InterPro"/>
</dbReference>
<keyword evidence="5 8" id="KW-1133">Transmembrane helix</keyword>
<evidence type="ECO:0000313" key="12">
    <source>
        <dbReference type="EMBL" id="RWS16487.1"/>
    </source>
</evidence>
<evidence type="ECO:0000256" key="8">
    <source>
        <dbReference type="SAM" id="Phobius"/>
    </source>
</evidence>
<evidence type="ECO:0000313" key="13">
    <source>
        <dbReference type="Proteomes" id="UP000285301"/>
    </source>
</evidence>
<evidence type="ECO:0000259" key="9">
    <source>
        <dbReference type="Pfam" id="PF02714"/>
    </source>
</evidence>
<dbReference type="GO" id="GO:0005886">
    <property type="term" value="C:plasma membrane"/>
    <property type="evidence" value="ECO:0007669"/>
    <property type="project" value="TreeGrafter"/>
</dbReference>
<evidence type="ECO:0000256" key="1">
    <source>
        <dbReference type="ARBA" id="ARBA00004141"/>
    </source>
</evidence>
<dbReference type="Pfam" id="PF13967">
    <property type="entry name" value="RSN1_TM"/>
    <property type="match status" value="1"/>
</dbReference>